<keyword evidence="1" id="KW-0812">Transmembrane</keyword>
<dbReference type="OrthoDB" id="10547071at2759"/>
<accession>A0A5N5CUT3</accession>
<dbReference type="Proteomes" id="UP000325902">
    <property type="component" value="Unassembled WGS sequence"/>
</dbReference>
<keyword evidence="1" id="KW-1133">Transmembrane helix</keyword>
<protein>
    <submittedName>
        <fullName evidence="3">Uncharacterized protein</fullName>
    </submittedName>
</protein>
<feature type="transmembrane region" description="Helical" evidence="1">
    <location>
        <begin position="158"/>
        <end position="184"/>
    </location>
</feature>
<keyword evidence="1" id="KW-0472">Membrane</keyword>
<feature type="chain" id="PRO_5024858590" evidence="2">
    <location>
        <begin position="21"/>
        <end position="219"/>
    </location>
</feature>
<evidence type="ECO:0000256" key="2">
    <source>
        <dbReference type="SAM" id="SignalP"/>
    </source>
</evidence>
<name>A0A5N5CUT3_9PEZI</name>
<comment type="caution">
    <text evidence="3">The sequence shown here is derived from an EMBL/GenBank/DDBJ whole genome shotgun (WGS) entry which is preliminary data.</text>
</comment>
<dbReference type="AlphaFoldDB" id="A0A5N5CUT3"/>
<evidence type="ECO:0000313" key="3">
    <source>
        <dbReference type="EMBL" id="KAB2569099.1"/>
    </source>
</evidence>
<reference evidence="3 4" key="1">
    <citation type="journal article" date="2019" name="Sci. Rep.">
        <title>A multi-omics analysis of the grapevine pathogen Lasiodiplodia theobromae reveals that temperature affects the expression of virulence- and pathogenicity-related genes.</title>
        <authorList>
            <person name="Felix C."/>
            <person name="Meneses R."/>
            <person name="Goncalves M.F.M."/>
            <person name="Tilleman L."/>
            <person name="Duarte A.S."/>
            <person name="Jorrin-Novo J.V."/>
            <person name="Van de Peer Y."/>
            <person name="Deforce D."/>
            <person name="Van Nieuwerburgh F."/>
            <person name="Esteves A.C."/>
            <person name="Alves A."/>
        </authorList>
    </citation>
    <scope>NUCLEOTIDE SEQUENCE [LARGE SCALE GENOMIC DNA]</scope>
    <source>
        <strain evidence="3 4">LA-SOL3</strain>
    </source>
</reference>
<feature type="transmembrane region" description="Helical" evidence="1">
    <location>
        <begin position="190"/>
        <end position="217"/>
    </location>
</feature>
<keyword evidence="2" id="KW-0732">Signal</keyword>
<evidence type="ECO:0000256" key="1">
    <source>
        <dbReference type="SAM" id="Phobius"/>
    </source>
</evidence>
<feature type="signal peptide" evidence="2">
    <location>
        <begin position="1"/>
        <end position="20"/>
    </location>
</feature>
<organism evidence="3 4">
    <name type="scientific">Lasiodiplodia theobromae</name>
    <dbReference type="NCBI Taxonomy" id="45133"/>
    <lineage>
        <taxon>Eukaryota</taxon>
        <taxon>Fungi</taxon>
        <taxon>Dikarya</taxon>
        <taxon>Ascomycota</taxon>
        <taxon>Pezizomycotina</taxon>
        <taxon>Dothideomycetes</taxon>
        <taxon>Dothideomycetes incertae sedis</taxon>
        <taxon>Botryosphaeriales</taxon>
        <taxon>Botryosphaeriaceae</taxon>
        <taxon>Lasiodiplodia</taxon>
    </lineage>
</organism>
<keyword evidence="4" id="KW-1185">Reference proteome</keyword>
<evidence type="ECO:0000313" key="4">
    <source>
        <dbReference type="Proteomes" id="UP000325902"/>
    </source>
</evidence>
<sequence length="219" mass="22751">MKFSAAIAVAFATLFTSVYSAPTKDIEVRAPEAIDSAAAAVDDIDKRQVGISVTAQITIVVVLRGTLDQVRVHTGNINNTLSTINNDSNWVVRNNAIMAVRSELTTIGSILAGATSQIGTLGGNLGGDLNAVAYVGLAIAYEVIYTIQFAVNRLGAGVIVVLGIIINNLMSVLAGLILAIDIVARGSLQIIWGSMSAVVPRLLPAMGSIVLGLGYLLGF</sequence>
<dbReference type="EMBL" id="VCHE01000227">
    <property type="protein sequence ID" value="KAB2569099.1"/>
    <property type="molecule type" value="Genomic_DNA"/>
</dbReference>
<proteinExistence type="predicted"/>
<gene>
    <name evidence="3" type="ORF">DBV05_g12223</name>
</gene>
<feature type="transmembrane region" description="Helical" evidence="1">
    <location>
        <begin position="131"/>
        <end position="151"/>
    </location>
</feature>